<gene>
    <name evidence="1" type="ORF">SAMN05216577_11566</name>
</gene>
<accession>A0AAQ1KG49</accession>
<dbReference type="RefSeq" id="WP_210147026.1">
    <property type="nucleotide sequence ID" value="NZ_FOLS01000015.1"/>
</dbReference>
<dbReference type="EMBL" id="FOLS01000015">
    <property type="protein sequence ID" value="SFD04574.1"/>
    <property type="molecule type" value="Genomic_DNA"/>
</dbReference>
<dbReference type="InterPro" id="IPR011749">
    <property type="entry name" value="CHP02243"/>
</dbReference>
<evidence type="ECO:0000313" key="2">
    <source>
        <dbReference type="Proteomes" id="UP000183385"/>
    </source>
</evidence>
<proteinExistence type="predicted"/>
<dbReference type="AlphaFoldDB" id="A0AAQ1KG49"/>
<organism evidence="1 2">
    <name type="scientific">Pseudomonas citronellolis</name>
    <dbReference type="NCBI Taxonomy" id="53408"/>
    <lineage>
        <taxon>Bacteria</taxon>
        <taxon>Pseudomonadati</taxon>
        <taxon>Pseudomonadota</taxon>
        <taxon>Gammaproteobacteria</taxon>
        <taxon>Pseudomonadales</taxon>
        <taxon>Pseudomonadaceae</taxon>
        <taxon>Pseudomonas</taxon>
    </lineage>
</organism>
<sequence length="927" mass="98479">MNGKPECDCCAGVEADTPRRLDNPPGLPALDYRSGRHGDYLASLQARLSSTDYPALAALTSREDSDFTLALADALACSLEVLGFYTERYAQEHYLRTATEQLSVRQLARLIGYRPAPGVAAATHLAFTLLEAPGAPSEPIVIPPGTRVQSVPGQGEQAQTFETTAPAPARAAWNAIPVQASQSWQPKAGDTALWLAGLATGLQPGDALLIVGNERLADPGSERWDIRVLASVEADSARQRTRVAWNHPLGSRFPSMAPAAAGVQVFALRQRTALFGYNAPDPNLLGNDNSNIAKQIDKTDANAWQWKNFVLDPAAVDLDGEHPKLVAGGWFALVSNQAGLGSADLPGYTELYRIARVVHRSRSAFALSAKITRLSPDTQENLSAERFTLRRTLVLAQSEVLATTARPLLYPVQGDTLVLARRVEGLRPGQPLALSGVRQRIAVLATGLALQLDDGGSAPLAEGDELFMLAPADRLYGTSAVAQDAETFAGLLGNPAVNLRLQLLDRDGRSGRLSAKASQLRLAEARKDDAVVRQVAFIADGDDALALDRDYTHIKLRAALQHVFERASLRVNANVAPASHGETVEAILGDGDAGQANQRFALNQAPLTYVAANTPSGRASTLELRVNDVLWAEAPTLYRAAADAHRYETAQDEAGLATLQFGDGLEGARLPSGHSNVRARYRKGLGSAGNLAAGKLTTLLSRPLGVSEVVNPGPASGGEDGEALERARANAPLTVLTLDRAVSVADYGNFARAFAGIDKAHALWIPAGPARGIFLSLAGVDGAPVSEDGATYGFLRDALLAYGDPLLPLRLASYRDARFRCRLAVKLASGYEATPVLKAVEAALREHFGFARRDFGQTVSVDEVAAVVHGLPGVLAVQVSRLYRQGQPPALKPRLFAAVPVPSLSGLPQAAELLTLSDAPMELEVLP</sequence>
<keyword evidence="2" id="KW-1185">Reference proteome</keyword>
<evidence type="ECO:0000313" key="1">
    <source>
        <dbReference type="EMBL" id="SFD04574.1"/>
    </source>
</evidence>
<reference evidence="1 2" key="1">
    <citation type="submission" date="2016-10" db="EMBL/GenBank/DDBJ databases">
        <authorList>
            <person name="Varghese N."/>
            <person name="Submissions S."/>
        </authorList>
    </citation>
    <scope>NUCLEOTIDE SEQUENCE [LARGE SCALE GENOMIC DNA]</scope>
    <source>
        <strain evidence="1 2">LMG 18378</strain>
    </source>
</reference>
<comment type="caution">
    <text evidence="1">The sequence shown here is derived from an EMBL/GenBank/DDBJ whole genome shotgun (WGS) entry which is preliminary data.</text>
</comment>
<name>A0AAQ1KG49_9PSED</name>
<dbReference type="Proteomes" id="UP000183385">
    <property type="component" value="Unassembled WGS sequence"/>
</dbReference>
<protein>
    <submittedName>
        <fullName evidence="1">Baseplate assembly protein</fullName>
    </submittedName>
</protein>
<dbReference type="NCBIfam" id="TIGR02243">
    <property type="entry name" value="putative baseplate assembly protein"/>
    <property type="match status" value="1"/>
</dbReference>